<feature type="transmembrane region" description="Helical" evidence="5">
    <location>
        <begin position="410"/>
        <end position="434"/>
    </location>
</feature>
<evidence type="ECO:0000256" key="1">
    <source>
        <dbReference type="ARBA" id="ARBA00004141"/>
    </source>
</evidence>
<dbReference type="SUPFAM" id="SSF103473">
    <property type="entry name" value="MFS general substrate transporter"/>
    <property type="match status" value="1"/>
</dbReference>
<evidence type="ECO:0000259" key="6">
    <source>
        <dbReference type="PROSITE" id="PS50850"/>
    </source>
</evidence>
<feature type="transmembrane region" description="Helical" evidence="5">
    <location>
        <begin position="355"/>
        <end position="375"/>
    </location>
</feature>
<organism evidence="7 8">
    <name type="scientific">Tetranychus urticae</name>
    <name type="common">Two-spotted spider mite</name>
    <dbReference type="NCBI Taxonomy" id="32264"/>
    <lineage>
        <taxon>Eukaryota</taxon>
        <taxon>Metazoa</taxon>
        <taxon>Ecdysozoa</taxon>
        <taxon>Arthropoda</taxon>
        <taxon>Chelicerata</taxon>
        <taxon>Arachnida</taxon>
        <taxon>Acari</taxon>
        <taxon>Acariformes</taxon>
        <taxon>Trombidiformes</taxon>
        <taxon>Prostigmata</taxon>
        <taxon>Eleutherengona</taxon>
        <taxon>Raphignathae</taxon>
        <taxon>Tetranychoidea</taxon>
        <taxon>Tetranychidae</taxon>
        <taxon>Tetranychus</taxon>
    </lineage>
</organism>
<dbReference type="InterPro" id="IPR011701">
    <property type="entry name" value="MFS"/>
</dbReference>
<dbReference type="Pfam" id="PF07690">
    <property type="entry name" value="MFS_1"/>
    <property type="match status" value="1"/>
</dbReference>
<feature type="transmembrane region" description="Helical" evidence="5">
    <location>
        <begin position="259"/>
        <end position="281"/>
    </location>
</feature>
<accession>T1KFS5</accession>
<dbReference type="AlphaFoldDB" id="T1KFS5"/>
<keyword evidence="8" id="KW-1185">Reference proteome</keyword>
<proteinExistence type="predicted"/>
<feature type="transmembrane region" description="Helical" evidence="5">
    <location>
        <begin position="471"/>
        <end position="493"/>
    </location>
</feature>
<feature type="transmembrane region" description="Helical" evidence="5">
    <location>
        <begin position="187"/>
        <end position="207"/>
    </location>
</feature>
<evidence type="ECO:0000256" key="5">
    <source>
        <dbReference type="SAM" id="Phobius"/>
    </source>
</evidence>
<protein>
    <recommendedName>
        <fullName evidence="6">Major facilitator superfamily (MFS) profile domain-containing protein</fullName>
    </recommendedName>
</protein>
<dbReference type="GO" id="GO:0020037">
    <property type="term" value="F:heme binding"/>
    <property type="evidence" value="ECO:0007669"/>
    <property type="project" value="TreeGrafter"/>
</dbReference>
<reference evidence="8" key="1">
    <citation type="submission" date="2011-08" db="EMBL/GenBank/DDBJ databases">
        <authorList>
            <person name="Rombauts S."/>
        </authorList>
    </citation>
    <scope>NUCLEOTIDE SEQUENCE</scope>
    <source>
        <strain evidence="8">London</strain>
    </source>
</reference>
<evidence type="ECO:0000256" key="4">
    <source>
        <dbReference type="ARBA" id="ARBA00023136"/>
    </source>
</evidence>
<feature type="transmembrane region" description="Helical" evidence="5">
    <location>
        <begin position="95"/>
        <end position="118"/>
    </location>
</feature>
<dbReference type="PANTHER" id="PTHR10924">
    <property type="entry name" value="MAJOR FACILITATOR SUPERFAMILY PROTEIN-RELATED"/>
    <property type="match status" value="1"/>
</dbReference>
<dbReference type="HOGENOM" id="CLU_023132_0_1_1"/>
<dbReference type="GO" id="GO:0015232">
    <property type="term" value="F:heme transmembrane transporter activity"/>
    <property type="evidence" value="ECO:0007669"/>
    <property type="project" value="TreeGrafter"/>
</dbReference>
<dbReference type="EnsemblMetazoa" id="tetur10g04180.1">
    <property type="protein sequence ID" value="tetur10g04180.1"/>
    <property type="gene ID" value="tetur10g04180"/>
</dbReference>
<keyword evidence="2 5" id="KW-0812">Transmembrane</keyword>
<reference evidence="7" key="2">
    <citation type="submission" date="2015-06" db="UniProtKB">
        <authorList>
            <consortium name="EnsemblMetazoa"/>
        </authorList>
    </citation>
    <scope>IDENTIFICATION</scope>
</reference>
<sequence length="513" mass="56785">MVILAFEIITIGHQSSLQGSLKETIMERMEVLPSWNDDSSIIASYNSINSDEDSTSCVINKMHPSDSSPTSGTGLTVGIRGLEDRSKVELYKKRFIILFLFCLYSASNAFQWLQYTIITQKISTFYKVDNLSVNLTSMLYMFVFVPGTIPASWLLDRKGLRFTVLIGSFFTFVGALVKCASVQPDRFWVTMIGQTIVATCNLFVINLPPRIAAVWFGEREVSTATSIGVFGNQLGICVGFFLPPLIVHSSNIDEISKQLAYVFYGTAVFTGLLFIAIVLFFEDKPKKSPSNSAARANFLQEDLYFLQSLKALITDLNMVKLTLSYGINVGIFYAISTILEQMISSAFPGHESDAGNIGAIITVVGTFGSMISGFILDKTHRYKETILALYLFSFIGLIGFTVVLKFNILYVYIISAPLGFFMTGYLPIGFEYAAEITYPQPEGNSASLLNASAQFFGIIMIFGSTLLVDRLGHLICNIILCAILFIGLILTSLTNGELKRRQATLKSHEYMNS</sequence>
<dbReference type="GO" id="GO:0097037">
    <property type="term" value="P:heme export"/>
    <property type="evidence" value="ECO:0007669"/>
    <property type="project" value="TreeGrafter"/>
</dbReference>
<feature type="transmembrane region" description="Helical" evidence="5">
    <location>
        <begin position="387"/>
        <end position="404"/>
    </location>
</feature>
<feature type="transmembrane region" description="Helical" evidence="5">
    <location>
        <begin position="446"/>
        <end position="465"/>
    </location>
</feature>
<dbReference type="InterPro" id="IPR036259">
    <property type="entry name" value="MFS_trans_sf"/>
</dbReference>
<evidence type="ECO:0000256" key="2">
    <source>
        <dbReference type="ARBA" id="ARBA00022692"/>
    </source>
</evidence>
<dbReference type="GO" id="GO:0016020">
    <property type="term" value="C:membrane"/>
    <property type="evidence" value="ECO:0007669"/>
    <property type="project" value="UniProtKB-SubCell"/>
</dbReference>
<dbReference type="InterPro" id="IPR020846">
    <property type="entry name" value="MFS_dom"/>
</dbReference>
<keyword evidence="3 5" id="KW-1133">Transmembrane helix</keyword>
<dbReference type="PANTHER" id="PTHR10924:SF4">
    <property type="entry name" value="GH15861P"/>
    <property type="match status" value="1"/>
</dbReference>
<comment type="subcellular location">
    <subcellularLocation>
        <location evidence="1">Membrane</location>
        <topology evidence="1">Multi-pass membrane protein</topology>
    </subcellularLocation>
</comment>
<keyword evidence="4 5" id="KW-0472">Membrane</keyword>
<dbReference type="Gene3D" id="1.20.1250.20">
    <property type="entry name" value="MFS general substrate transporter like domains"/>
    <property type="match status" value="1"/>
</dbReference>
<evidence type="ECO:0000313" key="7">
    <source>
        <dbReference type="EnsemblMetazoa" id="tetur10g04180.1"/>
    </source>
</evidence>
<dbReference type="Proteomes" id="UP000015104">
    <property type="component" value="Unassembled WGS sequence"/>
</dbReference>
<name>T1KFS5_TETUR</name>
<dbReference type="PROSITE" id="PS50850">
    <property type="entry name" value="MFS"/>
    <property type="match status" value="1"/>
</dbReference>
<feature type="transmembrane region" description="Helical" evidence="5">
    <location>
        <begin position="323"/>
        <end position="343"/>
    </location>
</feature>
<dbReference type="eggNOG" id="KOG2563">
    <property type="taxonomic scope" value="Eukaryota"/>
</dbReference>
<evidence type="ECO:0000313" key="8">
    <source>
        <dbReference type="Proteomes" id="UP000015104"/>
    </source>
</evidence>
<feature type="transmembrane region" description="Helical" evidence="5">
    <location>
        <begin position="227"/>
        <end position="247"/>
    </location>
</feature>
<feature type="transmembrane region" description="Helical" evidence="5">
    <location>
        <begin position="162"/>
        <end position="181"/>
    </location>
</feature>
<dbReference type="EMBL" id="CAEY01000038">
    <property type="status" value="NOT_ANNOTATED_CDS"/>
    <property type="molecule type" value="Genomic_DNA"/>
</dbReference>
<dbReference type="InterPro" id="IPR049680">
    <property type="entry name" value="FLVCR1-2_SLC49-like"/>
</dbReference>
<evidence type="ECO:0000256" key="3">
    <source>
        <dbReference type="ARBA" id="ARBA00022989"/>
    </source>
</evidence>
<feature type="transmembrane region" description="Helical" evidence="5">
    <location>
        <begin position="138"/>
        <end position="155"/>
    </location>
</feature>
<feature type="domain" description="Major facilitator superfamily (MFS) profile" evidence="6">
    <location>
        <begin position="94"/>
        <end position="499"/>
    </location>
</feature>